<gene>
    <name evidence="2" type="ORF">BDD43_3198</name>
</gene>
<evidence type="ECO:0000313" key="2">
    <source>
        <dbReference type="EMBL" id="RKR82998.1"/>
    </source>
</evidence>
<accession>A0A495J3Q0</accession>
<dbReference type="AlphaFoldDB" id="A0A495J3Q0"/>
<feature type="domain" description="Cyclic nucleotide-binding" evidence="1">
    <location>
        <begin position="31"/>
        <end position="116"/>
    </location>
</feature>
<evidence type="ECO:0000259" key="1">
    <source>
        <dbReference type="Pfam" id="PF00027"/>
    </source>
</evidence>
<organism evidence="2 3">
    <name type="scientific">Mucilaginibacter gracilis</name>
    <dbReference type="NCBI Taxonomy" id="423350"/>
    <lineage>
        <taxon>Bacteria</taxon>
        <taxon>Pseudomonadati</taxon>
        <taxon>Bacteroidota</taxon>
        <taxon>Sphingobacteriia</taxon>
        <taxon>Sphingobacteriales</taxon>
        <taxon>Sphingobacteriaceae</taxon>
        <taxon>Mucilaginibacter</taxon>
    </lineage>
</organism>
<dbReference type="CDD" id="cd00038">
    <property type="entry name" value="CAP_ED"/>
    <property type="match status" value="1"/>
</dbReference>
<dbReference type="EMBL" id="RBKU01000001">
    <property type="protein sequence ID" value="RKR82998.1"/>
    <property type="molecule type" value="Genomic_DNA"/>
</dbReference>
<proteinExistence type="predicted"/>
<dbReference type="RefSeq" id="WP_121198539.1">
    <property type="nucleotide sequence ID" value="NZ_RBKU01000001.1"/>
</dbReference>
<dbReference type="InterPro" id="IPR018490">
    <property type="entry name" value="cNMP-bd_dom_sf"/>
</dbReference>
<evidence type="ECO:0000313" key="3">
    <source>
        <dbReference type="Proteomes" id="UP000268007"/>
    </source>
</evidence>
<protein>
    <submittedName>
        <fullName evidence="2">CRP-like cAMP-binding protein</fullName>
    </submittedName>
</protein>
<name>A0A495J3Q0_9SPHI</name>
<reference evidence="2 3" key="1">
    <citation type="submission" date="2018-10" db="EMBL/GenBank/DDBJ databases">
        <title>Genomic Encyclopedia of Archaeal and Bacterial Type Strains, Phase II (KMG-II): from individual species to whole genera.</title>
        <authorList>
            <person name="Goeker M."/>
        </authorList>
    </citation>
    <scope>NUCLEOTIDE SEQUENCE [LARGE SCALE GENOMIC DNA]</scope>
    <source>
        <strain evidence="2 3">DSM 18602</strain>
    </source>
</reference>
<dbReference type="Gene3D" id="2.60.120.10">
    <property type="entry name" value="Jelly Rolls"/>
    <property type="match status" value="1"/>
</dbReference>
<sequence>MPTELILQSVTRYISLTEDEKLYFISLLHPKSIKRKQFILQNGQICKNSTFVTSGCLRGFTVDENGFEHVLNFAPTGWWIADMYSLISQKPGILNIEAIDDTESLTLSKTDQEKLYLKIPQFERFFRIITENSLVAYQQRLIDNLSLPAEDRFHNFCKRYPSLINALPKKQIAAYIGVTPEFFSRMQRNLLKMDRNAPIKR</sequence>
<dbReference type="InterPro" id="IPR000595">
    <property type="entry name" value="cNMP-bd_dom"/>
</dbReference>
<dbReference type="SUPFAM" id="SSF51206">
    <property type="entry name" value="cAMP-binding domain-like"/>
    <property type="match status" value="1"/>
</dbReference>
<dbReference type="Proteomes" id="UP000268007">
    <property type="component" value="Unassembled WGS sequence"/>
</dbReference>
<dbReference type="Pfam" id="PF00027">
    <property type="entry name" value="cNMP_binding"/>
    <property type="match status" value="1"/>
</dbReference>
<keyword evidence="3" id="KW-1185">Reference proteome</keyword>
<comment type="caution">
    <text evidence="2">The sequence shown here is derived from an EMBL/GenBank/DDBJ whole genome shotgun (WGS) entry which is preliminary data.</text>
</comment>
<dbReference type="InterPro" id="IPR014710">
    <property type="entry name" value="RmlC-like_jellyroll"/>
</dbReference>
<dbReference type="OrthoDB" id="1092431at2"/>